<reference evidence="2" key="1">
    <citation type="submission" date="2016-10" db="EMBL/GenBank/DDBJ databases">
        <authorList>
            <person name="Varghese N."/>
            <person name="Submissions S."/>
        </authorList>
    </citation>
    <scope>NUCLEOTIDE SEQUENCE [LARGE SCALE GENOMIC DNA]</scope>
    <source>
        <strain evidence="2">LMG 22563</strain>
    </source>
</reference>
<dbReference type="SUPFAM" id="SSF51735">
    <property type="entry name" value="NAD(P)-binding Rossmann-fold domains"/>
    <property type="match status" value="1"/>
</dbReference>
<dbReference type="InterPro" id="IPR036291">
    <property type="entry name" value="NAD(P)-bd_dom_sf"/>
</dbReference>
<dbReference type="RefSeq" id="WP_074883104.1">
    <property type="nucleotide sequence ID" value="NZ_FORC01000002.1"/>
</dbReference>
<gene>
    <name evidence="1" type="ORF">SAMN05216602_2185</name>
</gene>
<accession>A0A1I3K029</accession>
<dbReference type="AlphaFoldDB" id="A0A1I3K029"/>
<sequence>MSIDPVLLMGGSGAIGNHTAAALRAQHPDLALLIAGRDLAKAQQAAERIGNAQAVVLDPAADDLGLGDQPVSAVVVFYMDHALAGLRFAQKRGVPHLSISSGVFEIAPEIATYMHNPDAAPIVLGYEWMVGATTVATLRIAEAFRRVDEIRINALVDEQDTGGPTVATDFEHLNRMLPAALTRRDGVYMWREDDQAKARFRAVDGTPIEAGGFSSIDVVGLAAATDAPNVQFNMAIDVSSTSRQGGAMSTEILIELSGEDLQGKPLRTRHAVMHPKGAALLTALSVAMLIERLLGLDGKAATKPGLYFPYQLLDRSRYLQRLQAEGGELRELQVDED</sequence>
<organism evidence="1 2">
    <name type="scientific">Phytopseudomonas argentinensis</name>
    <dbReference type="NCBI Taxonomy" id="289370"/>
    <lineage>
        <taxon>Bacteria</taxon>
        <taxon>Pseudomonadati</taxon>
        <taxon>Pseudomonadota</taxon>
        <taxon>Gammaproteobacteria</taxon>
        <taxon>Pseudomonadales</taxon>
        <taxon>Pseudomonadaceae</taxon>
        <taxon>Phytopseudomonas</taxon>
    </lineage>
</organism>
<dbReference type="EMBL" id="FORC01000002">
    <property type="protein sequence ID" value="SFI65786.1"/>
    <property type="molecule type" value="Genomic_DNA"/>
</dbReference>
<dbReference type="STRING" id="289370.SAMN05216602_2185"/>
<evidence type="ECO:0000313" key="1">
    <source>
        <dbReference type="EMBL" id="SFI65786.1"/>
    </source>
</evidence>
<evidence type="ECO:0000313" key="2">
    <source>
        <dbReference type="Proteomes" id="UP000183018"/>
    </source>
</evidence>
<name>A0A1I3K029_9GAMM</name>
<dbReference type="Gene3D" id="3.40.50.720">
    <property type="entry name" value="NAD(P)-binding Rossmann-like Domain"/>
    <property type="match status" value="1"/>
</dbReference>
<keyword evidence="2" id="KW-1185">Reference proteome</keyword>
<protein>
    <submittedName>
        <fullName evidence="1">Uncharacterized protein</fullName>
    </submittedName>
</protein>
<dbReference type="OrthoDB" id="3518805at2"/>
<dbReference type="Proteomes" id="UP000183018">
    <property type="component" value="Unassembled WGS sequence"/>
</dbReference>
<proteinExistence type="predicted"/>